<protein>
    <recommendedName>
        <fullName evidence="7">Acetyl-CoA acetyltransferase</fullName>
        <ecNumber evidence="3">2.3.1.9</ecNumber>
    </recommendedName>
    <alternativeName>
        <fullName evidence="6">Acetoacetyl-CoA thiolase</fullName>
    </alternativeName>
</protein>
<evidence type="ECO:0000256" key="4">
    <source>
        <dbReference type="ARBA" id="ARBA00022679"/>
    </source>
</evidence>
<dbReference type="PANTHER" id="PTHR18919:SF107">
    <property type="entry name" value="ACETYL-COA ACETYLTRANSFERASE, CYTOSOLIC"/>
    <property type="match status" value="1"/>
</dbReference>
<gene>
    <name evidence="13" type="ORF">IB211_00295</name>
</gene>
<dbReference type="InterPro" id="IPR020617">
    <property type="entry name" value="Thiolase_C"/>
</dbReference>
<feature type="active site" description="Proton acceptor" evidence="9">
    <location>
        <position position="379"/>
    </location>
</feature>
<dbReference type="CDD" id="cd00751">
    <property type="entry name" value="thiolase"/>
    <property type="match status" value="1"/>
</dbReference>
<feature type="domain" description="Thiolase N-terminal" evidence="11">
    <location>
        <begin position="6"/>
        <end position="258"/>
    </location>
</feature>
<dbReference type="RefSeq" id="WP_033118481.1">
    <property type="nucleotide sequence ID" value="NZ_CALICV010000101.1"/>
</dbReference>
<evidence type="ECO:0000256" key="2">
    <source>
        <dbReference type="ARBA" id="ARBA00010982"/>
    </source>
</evidence>
<dbReference type="Pfam" id="PF00108">
    <property type="entry name" value="Thiolase_N"/>
    <property type="match status" value="1"/>
</dbReference>
<comment type="similarity">
    <text evidence="2 10">Belongs to the thiolase-like superfamily. Thiolase family.</text>
</comment>
<reference evidence="14" key="2">
    <citation type="submission" date="2015-04" db="EMBL/GenBank/DDBJ databases">
        <title>A butyrogenic pathway from the amino acid lysine in a human gut commensal.</title>
        <authorList>
            <person name="de Vos W.M."/>
            <person name="Bui N.T.P."/>
            <person name="Plugge C.M."/>
            <person name="Ritari J."/>
        </authorList>
    </citation>
    <scope>NUCLEOTIDE SEQUENCE [LARGE SCALE GENOMIC DNA]</scope>
    <source>
        <strain evidence="14">AF211</strain>
    </source>
</reference>
<dbReference type="STRING" id="1297617.IB211_00295"/>
<evidence type="ECO:0000256" key="9">
    <source>
        <dbReference type="PIRSR" id="PIRSR000429-1"/>
    </source>
</evidence>
<dbReference type="PROSITE" id="PS00737">
    <property type="entry name" value="THIOLASE_2"/>
    <property type="match status" value="1"/>
</dbReference>
<feature type="domain" description="Thiolase C-terminal" evidence="12">
    <location>
        <begin position="267"/>
        <end position="392"/>
    </location>
</feature>
<comment type="catalytic activity">
    <reaction evidence="8">
        <text>2 acetyl-CoA = acetoacetyl-CoA + CoA</text>
        <dbReference type="Rhea" id="RHEA:21036"/>
        <dbReference type="ChEBI" id="CHEBI:57286"/>
        <dbReference type="ChEBI" id="CHEBI:57287"/>
        <dbReference type="ChEBI" id="CHEBI:57288"/>
        <dbReference type="EC" id="2.3.1.9"/>
    </reaction>
</comment>
<evidence type="ECO:0000256" key="1">
    <source>
        <dbReference type="ARBA" id="ARBA00004496"/>
    </source>
</evidence>
<evidence type="ECO:0000256" key="5">
    <source>
        <dbReference type="ARBA" id="ARBA00023315"/>
    </source>
</evidence>
<organism evidence="13 14">
    <name type="scientific">Intestinimonas butyriciproducens</name>
    <dbReference type="NCBI Taxonomy" id="1297617"/>
    <lineage>
        <taxon>Bacteria</taxon>
        <taxon>Bacillati</taxon>
        <taxon>Bacillota</taxon>
        <taxon>Clostridia</taxon>
        <taxon>Eubacteriales</taxon>
        <taxon>Intestinimonas</taxon>
    </lineage>
</organism>
<dbReference type="Gene3D" id="3.40.47.10">
    <property type="match status" value="2"/>
</dbReference>
<feature type="active site" description="Proton acceptor" evidence="9">
    <location>
        <position position="349"/>
    </location>
</feature>
<dbReference type="PATRIC" id="fig|1297617.4.peg.301"/>
<accession>A0A0S2VZZ8</accession>
<dbReference type="Pfam" id="PF02803">
    <property type="entry name" value="Thiolase_C"/>
    <property type="match status" value="1"/>
</dbReference>
<dbReference type="Proteomes" id="UP000064844">
    <property type="component" value="Chromosome"/>
</dbReference>
<evidence type="ECO:0000259" key="12">
    <source>
        <dbReference type="Pfam" id="PF02803"/>
    </source>
</evidence>
<dbReference type="InterPro" id="IPR002155">
    <property type="entry name" value="Thiolase"/>
</dbReference>
<evidence type="ECO:0000256" key="7">
    <source>
        <dbReference type="ARBA" id="ARBA00044137"/>
    </source>
</evidence>
<evidence type="ECO:0000256" key="10">
    <source>
        <dbReference type="RuleBase" id="RU003557"/>
    </source>
</evidence>
<reference evidence="13 14" key="1">
    <citation type="journal article" date="2015" name="Nat. Commun.">
        <title>Production of butyrate from lysine and the Amadori product fructoselysine by a human gut commensal.</title>
        <authorList>
            <person name="Bui T.P."/>
            <person name="Ritari J."/>
            <person name="Boeren S."/>
            <person name="de Waard P."/>
            <person name="Plugge C.M."/>
            <person name="de Vos W.M."/>
        </authorList>
    </citation>
    <scope>NUCLEOTIDE SEQUENCE [LARGE SCALE GENOMIC DNA]</scope>
    <source>
        <strain evidence="13 14">AF211</strain>
    </source>
</reference>
<dbReference type="AlphaFoldDB" id="A0A0S2VZZ8"/>
<dbReference type="SUPFAM" id="SSF53901">
    <property type="entry name" value="Thiolase-like"/>
    <property type="match status" value="2"/>
</dbReference>
<dbReference type="PIRSF" id="PIRSF000429">
    <property type="entry name" value="Ac-CoA_Ac_transf"/>
    <property type="match status" value="1"/>
</dbReference>
<comment type="subcellular location">
    <subcellularLocation>
        <location evidence="1">Cytoplasm</location>
    </subcellularLocation>
</comment>
<dbReference type="InterPro" id="IPR020613">
    <property type="entry name" value="Thiolase_CS"/>
</dbReference>
<evidence type="ECO:0000256" key="6">
    <source>
        <dbReference type="ARBA" id="ARBA00030755"/>
    </source>
</evidence>
<dbReference type="EMBL" id="CP011307">
    <property type="protein sequence ID" value="ALP92691.1"/>
    <property type="molecule type" value="Genomic_DNA"/>
</dbReference>
<keyword evidence="14" id="KW-1185">Reference proteome</keyword>
<dbReference type="EC" id="2.3.1.9" evidence="3"/>
<evidence type="ECO:0000256" key="3">
    <source>
        <dbReference type="ARBA" id="ARBA00012705"/>
    </source>
</evidence>
<sequence length="392" mass="41579">MKNRAVIVNAVRTPVGKMRQSLAGVPAMTLAAEVIKASIQKAGIDPSKVDEVLFSNLMNNDNGSPARMAWLAADMPMEVPGATIERRCASSLTALAFAAALIESEHADIVMAGGVDSYSQQPILVKRPEQAYPSTLKILEVKRSPDNIGDVSMLQTAENLAEQYGISRAACDEFACRSHKLAAAAWAERLFDEQIVPITIPQKKGAAKTVVMDDCVRPDCTVESLSKLKPVVKADGVVTAGNSSPMNDGASAMLVMSAARAEKECLEPLGTVTAFACAGYHPHYMGYGPVVATQKLMAQTGLSLKDFDLIEINEAFAAQSLACLKVLGLDNEADMARINVNGGAISIGHPNAASGGILVARILHEMKRRNVKRGLVTFCIGGGQGMSLVVER</sequence>
<dbReference type="InterPro" id="IPR016039">
    <property type="entry name" value="Thiolase-like"/>
</dbReference>
<feature type="active site" description="Acyl-thioester intermediate" evidence="9">
    <location>
        <position position="88"/>
    </location>
</feature>
<keyword evidence="4 10" id="KW-0808">Transferase</keyword>
<keyword evidence="5 10" id="KW-0012">Acyltransferase</keyword>
<name>A0A0S2VZZ8_9FIRM</name>
<evidence type="ECO:0000313" key="14">
    <source>
        <dbReference type="Proteomes" id="UP000064844"/>
    </source>
</evidence>
<evidence type="ECO:0000256" key="8">
    <source>
        <dbReference type="ARBA" id="ARBA00051550"/>
    </source>
</evidence>
<dbReference type="GO" id="GO:0005737">
    <property type="term" value="C:cytoplasm"/>
    <property type="evidence" value="ECO:0007669"/>
    <property type="project" value="UniProtKB-SubCell"/>
</dbReference>
<dbReference type="eggNOG" id="COG0183">
    <property type="taxonomic scope" value="Bacteria"/>
</dbReference>
<dbReference type="InterPro" id="IPR020616">
    <property type="entry name" value="Thiolase_N"/>
</dbReference>
<dbReference type="PANTHER" id="PTHR18919">
    <property type="entry name" value="ACETYL-COA C-ACYLTRANSFERASE"/>
    <property type="match status" value="1"/>
</dbReference>
<evidence type="ECO:0000313" key="13">
    <source>
        <dbReference type="EMBL" id="ALP92691.1"/>
    </source>
</evidence>
<dbReference type="FunFam" id="3.40.47.10:FF:000010">
    <property type="entry name" value="Acetyl-CoA acetyltransferase (Thiolase)"/>
    <property type="match status" value="1"/>
</dbReference>
<dbReference type="KEGG" id="ibu:IB211_00295"/>
<proteinExistence type="inferred from homology"/>
<evidence type="ECO:0000259" key="11">
    <source>
        <dbReference type="Pfam" id="PF00108"/>
    </source>
</evidence>
<dbReference type="GO" id="GO:0003985">
    <property type="term" value="F:acetyl-CoA C-acetyltransferase activity"/>
    <property type="evidence" value="ECO:0007669"/>
    <property type="project" value="UniProtKB-EC"/>
</dbReference>
<dbReference type="NCBIfam" id="TIGR01930">
    <property type="entry name" value="AcCoA-C-Actrans"/>
    <property type="match status" value="1"/>
</dbReference>